<dbReference type="InterPro" id="IPR053717">
    <property type="entry name" value="MerB_lyase_sf"/>
</dbReference>
<geneLocation type="plasmid" evidence="2">
    <name>pMR68</name>
</geneLocation>
<protein>
    <submittedName>
        <fullName evidence="2">Organomercurial lyase</fullName>
    </submittedName>
</protein>
<sequence length="279" mass="29598">MNNGTATPPQVECGSRDRRSHPSGAALFEQVFTFERRRPVVVSQGTGSTSRAVDEALELAGISADGLIRKREDLPSNAASLHQAILRSFAEQGGPPSLETVNAAAAALGTDAKAALEALASGDLIVRDQATGEIKGAYPFSGKPTRHRVQVHDGRPVYAMCAVDALGIPFMLDRDAQITSEDPVTGQQIRVEVRRGQARWDPSGAVLFFGSQGGEGPLAQTCCSVTNFFPSTEAVEEYQRTHPEVGGRVLSQAEAVQAAQRLFGNLLINSDQPAPDCAC</sequence>
<dbReference type="InterPro" id="IPR004927">
    <property type="entry name" value="MerB"/>
</dbReference>
<accession>I2FG55</accession>
<reference evidence="2" key="1">
    <citation type="submission" date="2012-04" db="EMBL/GenBank/DDBJ databases">
        <title>Nucleotide sequence of Pseudomonas sp. K-62 plasmid pMR68 containing mercury resistance genes.</title>
        <authorList>
            <person name="Kiyono M."/>
            <person name="Mochizuki Y."/>
            <person name="Koizawa K."/>
            <person name="Sone Y."/>
            <person name="Nakamura R."/>
            <person name="Pan-Hou H."/>
            <person name="Sakabe K."/>
        </authorList>
    </citation>
    <scope>NUCLEOTIDE SEQUENCE</scope>
    <source>
        <strain evidence="2">K-62</strain>
        <plasmid evidence="2">pMR68</plasmid>
    </source>
</reference>
<dbReference type="EMBL" id="AB714582">
    <property type="protein sequence ID" value="BAM13990.1"/>
    <property type="molecule type" value="Genomic_DNA"/>
</dbReference>
<organism evidence="2">
    <name type="scientific">Pseudomonas sp. K-62</name>
    <dbReference type="NCBI Taxonomy" id="76885"/>
    <lineage>
        <taxon>Bacteria</taxon>
        <taxon>Pseudomonadati</taxon>
        <taxon>Pseudomonadota</taxon>
        <taxon>Gammaproteobacteria</taxon>
        <taxon>Pseudomonadales</taxon>
        <taxon>Pseudomonadaceae</taxon>
        <taxon>Pseudomonas</taxon>
    </lineage>
</organism>
<evidence type="ECO:0000256" key="1">
    <source>
        <dbReference type="SAM" id="MobiDB-lite"/>
    </source>
</evidence>
<evidence type="ECO:0000313" key="2">
    <source>
        <dbReference type="EMBL" id="BAM13990.1"/>
    </source>
</evidence>
<gene>
    <name evidence="2" type="primary">merB2</name>
</gene>
<keyword evidence="2" id="KW-0614">Plasmid</keyword>
<dbReference type="BRENDA" id="4.99.1.2">
    <property type="organism ID" value="5085"/>
</dbReference>
<name>I2FG55_9PSED</name>
<dbReference type="Gene3D" id="3.30.450.410">
    <property type="match status" value="1"/>
</dbReference>
<dbReference type="Pfam" id="PF03243">
    <property type="entry name" value="MerB"/>
    <property type="match status" value="1"/>
</dbReference>
<dbReference type="AlphaFoldDB" id="I2FG55"/>
<dbReference type="GO" id="GO:0018836">
    <property type="term" value="F:alkylmercury lyase activity"/>
    <property type="evidence" value="ECO:0007669"/>
    <property type="project" value="InterPro"/>
</dbReference>
<dbReference type="SUPFAM" id="SSF160387">
    <property type="entry name" value="NosL/MerB-like"/>
    <property type="match status" value="1"/>
</dbReference>
<feature type="region of interest" description="Disordered" evidence="1">
    <location>
        <begin position="1"/>
        <end position="22"/>
    </location>
</feature>
<keyword evidence="2" id="KW-0456">Lyase</keyword>
<proteinExistence type="predicted"/>